<dbReference type="Proteomes" id="UP000789570">
    <property type="component" value="Unassembled WGS sequence"/>
</dbReference>
<comment type="caution">
    <text evidence="2">The sequence shown here is derived from an EMBL/GenBank/DDBJ whole genome shotgun (WGS) entry which is preliminary data.</text>
</comment>
<proteinExistence type="predicted"/>
<name>A0A9N8Z7W4_9GLOM</name>
<protein>
    <submittedName>
        <fullName evidence="2">6349_t:CDS:1</fullName>
    </submittedName>
</protein>
<evidence type="ECO:0000313" key="2">
    <source>
        <dbReference type="EMBL" id="CAG8479701.1"/>
    </source>
</evidence>
<gene>
    <name evidence="2" type="ORF">FCALED_LOCUS2644</name>
</gene>
<evidence type="ECO:0000256" key="1">
    <source>
        <dbReference type="SAM" id="MobiDB-lite"/>
    </source>
</evidence>
<evidence type="ECO:0000313" key="3">
    <source>
        <dbReference type="Proteomes" id="UP000789570"/>
    </source>
</evidence>
<dbReference type="AlphaFoldDB" id="A0A9N8Z7W4"/>
<dbReference type="EMBL" id="CAJVPQ010000418">
    <property type="protein sequence ID" value="CAG8479701.1"/>
    <property type="molecule type" value="Genomic_DNA"/>
</dbReference>
<feature type="region of interest" description="Disordered" evidence="1">
    <location>
        <begin position="1"/>
        <end position="32"/>
    </location>
</feature>
<feature type="non-terminal residue" evidence="2">
    <location>
        <position position="1"/>
    </location>
</feature>
<organism evidence="2 3">
    <name type="scientific">Funneliformis caledonium</name>
    <dbReference type="NCBI Taxonomy" id="1117310"/>
    <lineage>
        <taxon>Eukaryota</taxon>
        <taxon>Fungi</taxon>
        <taxon>Fungi incertae sedis</taxon>
        <taxon>Mucoromycota</taxon>
        <taxon>Glomeromycotina</taxon>
        <taxon>Glomeromycetes</taxon>
        <taxon>Glomerales</taxon>
        <taxon>Glomeraceae</taxon>
        <taxon>Funneliformis</taxon>
    </lineage>
</organism>
<reference evidence="2" key="1">
    <citation type="submission" date="2021-06" db="EMBL/GenBank/DDBJ databases">
        <authorList>
            <person name="Kallberg Y."/>
            <person name="Tangrot J."/>
            <person name="Rosling A."/>
        </authorList>
    </citation>
    <scope>NUCLEOTIDE SEQUENCE</scope>
    <source>
        <strain evidence="2">UK204</strain>
    </source>
</reference>
<keyword evidence="3" id="KW-1185">Reference proteome</keyword>
<feature type="compositionally biased region" description="Low complexity" evidence="1">
    <location>
        <begin position="1"/>
        <end position="19"/>
    </location>
</feature>
<sequence length="47" mass="5085">TSSGSLSSSESVHTISSSEDISESSSKKEESSTINGLFFEDMFNYTK</sequence>
<accession>A0A9N8Z7W4</accession>